<evidence type="ECO:0000256" key="1">
    <source>
        <dbReference type="SAM" id="MobiDB-lite"/>
    </source>
</evidence>
<evidence type="ECO:0000313" key="3">
    <source>
        <dbReference type="EMBL" id="KAL0075522.1"/>
    </source>
</evidence>
<feature type="region of interest" description="Disordered" evidence="1">
    <location>
        <begin position="458"/>
        <end position="477"/>
    </location>
</feature>
<sequence>MPIPLRAAVTTATTLGLSGVGYIVYKQQQDLFEQKQQELLKKEQVQAPVIDHYANRDTRPYTLLSPETINERLRADQFVTRTPLDRVKAVYTSQVASNNPVEDNYSVNLVGTQGLIAGVYDGHIGPDCSRMIKTQLPKYVARQLDSDKPETPEAVESTLSKAFVTLDDDIQQRFYALFPKNVNRSNEKDIRDAVSRHPNPAAAELYIREAITGSCACAVYLDGDDLYAANTGDSRVMCMYITCFVVVRQEKDGSWTGRRIVEEQSPAHPDWKAYMISQHPANEAEDIVKRKRIFGLIAVGGSFGDIMYKVPVPYQMKVLPFIPYDIYHTFARYHHRIVVHYHTPPYLSSKPLVTHHKLTPEDKYIILGTDGLWDELSWDNVRSSDGDQVAAELISTKGPDANPATHMIRQALLFDAVYKNVHIKAPVSNPTLELSKRLTRKPSRNYRDDITVTVIQLQPPSQSDSSSSINVEDPSYDPAVGRLEECKPVDTSDGRIFTPKPTSWFSGWIWARL</sequence>
<dbReference type="SUPFAM" id="SSF81606">
    <property type="entry name" value="PP2C-like"/>
    <property type="match status" value="1"/>
</dbReference>
<reference evidence="3 4" key="1">
    <citation type="submission" date="2024-04" db="EMBL/GenBank/DDBJ databases">
        <title>Symmetric and asymmetric DNA N6-adenine methylation regulates different biological responses in Mucorales.</title>
        <authorList>
            <consortium name="Lawrence Berkeley National Laboratory"/>
            <person name="Lax C."/>
            <person name="Mondo S.J."/>
            <person name="Osorio-Concepcion M."/>
            <person name="Muszewska A."/>
            <person name="Corrochano-Luque M."/>
            <person name="Gutierrez G."/>
            <person name="Riley R."/>
            <person name="Lipzen A."/>
            <person name="Guo J."/>
            <person name="Hundley H."/>
            <person name="Amirebrahimi M."/>
            <person name="Ng V."/>
            <person name="Lorenzo-Gutierrez D."/>
            <person name="Binder U."/>
            <person name="Yang J."/>
            <person name="Song Y."/>
            <person name="Canovas D."/>
            <person name="Navarro E."/>
            <person name="Freitag M."/>
            <person name="Gabaldon T."/>
            <person name="Grigoriev I.V."/>
            <person name="Corrochano L.M."/>
            <person name="Nicolas F.E."/>
            <person name="Garre V."/>
        </authorList>
    </citation>
    <scope>NUCLEOTIDE SEQUENCE [LARGE SCALE GENOMIC DNA]</scope>
    <source>
        <strain evidence="3 4">L51</strain>
    </source>
</reference>
<dbReference type="InterPro" id="IPR036457">
    <property type="entry name" value="PPM-type-like_dom_sf"/>
</dbReference>
<comment type="caution">
    <text evidence="3">The sequence shown here is derived from an EMBL/GenBank/DDBJ whole genome shotgun (WGS) entry which is preliminary data.</text>
</comment>
<name>A0ABR3AJW8_PHYBL</name>
<proteinExistence type="predicted"/>
<dbReference type="EMBL" id="JBCLYO010000036">
    <property type="protein sequence ID" value="KAL0075522.1"/>
    <property type="molecule type" value="Genomic_DNA"/>
</dbReference>
<dbReference type="InterPro" id="IPR015655">
    <property type="entry name" value="PP2C"/>
</dbReference>
<keyword evidence="4" id="KW-1185">Reference proteome</keyword>
<evidence type="ECO:0000259" key="2">
    <source>
        <dbReference type="PROSITE" id="PS51746"/>
    </source>
</evidence>
<dbReference type="PANTHER" id="PTHR13832:SF792">
    <property type="entry name" value="GM14286P"/>
    <property type="match status" value="1"/>
</dbReference>
<gene>
    <name evidence="3" type="primary">PbPdhPCa</name>
    <name evidence="3" type="ORF">J3Q64DRAFT_1648448</name>
</gene>
<feature type="compositionally biased region" description="Low complexity" evidence="1">
    <location>
        <begin position="458"/>
        <end position="468"/>
    </location>
</feature>
<dbReference type="SMART" id="SM00332">
    <property type="entry name" value="PP2Cc"/>
    <property type="match status" value="1"/>
</dbReference>
<dbReference type="Gene3D" id="3.60.40.10">
    <property type="entry name" value="PPM-type phosphatase domain"/>
    <property type="match status" value="1"/>
</dbReference>
<evidence type="ECO:0000313" key="4">
    <source>
        <dbReference type="Proteomes" id="UP001448207"/>
    </source>
</evidence>
<organism evidence="3 4">
    <name type="scientific">Phycomyces blakesleeanus</name>
    <dbReference type="NCBI Taxonomy" id="4837"/>
    <lineage>
        <taxon>Eukaryota</taxon>
        <taxon>Fungi</taxon>
        <taxon>Fungi incertae sedis</taxon>
        <taxon>Mucoromycota</taxon>
        <taxon>Mucoromycotina</taxon>
        <taxon>Mucoromycetes</taxon>
        <taxon>Mucorales</taxon>
        <taxon>Phycomycetaceae</taxon>
        <taxon>Phycomyces</taxon>
    </lineage>
</organism>
<accession>A0ABR3AJW8</accession>
<dbReference type="PROSITE" id="PS51746">
    <property type="entry name" value="PPM_2"/>
    <property type="match status" value="1"/>
</dbReference>
<dbReference type="Pfam" id="PF00481">
    <property type="entry name" value="PP2C"/>
    <property type="match status" value="2"/>
</dbReference>
<dbReference type="Proteomes" id="UP001448207">
    <property type="component" value="Unassembled WGS sequence"/>
</dbReference>
<dbReference type="CDD" id="cd00143">
    <property type="entry name" value="PP2Cc"/>
    <property type="match status" value="1"/>
</dbReference>
<dbReference type="InterPro" id="IPR001932">
    <property type="entry name" value="PPM-type_phosphatase-like_dom"/>
</dbReference>
<feature type="domain" description="PPM-type phosphatase" evidence="2">
    <location>
        <begin position="87"/>
        <end position="457"/>
    </location>
</feature>
<protein>
    <submittedName>
        <fullName evidence="3">PDH phosphatase</fullName>
    </submittedName>
</protein>
<dbReference type="PANTHER" id="PTHR13832">
    <property type="entry name" value="PROTEIN PHOSPHATASE 2C"/>
    <property type="match status" value="1"/>
</dbReference>